<evidence type="ECO:0008006" key="5">
    <source>
        <dbReference type="Google" id="ProtNLM"/>
    </source>
</evidence>
<dbReference type="AlphaFoldDB" id="A0A0E9N7E4"/>
<evidence type="ECO:0000313" key="3">
    <source>
        <dbReference type="EMBL" id="GAO45270.1"/>
    </source>
</evidence>
<feature type="transmembrane region" description="Helical" evidence="2">
    <location>
        <begin position="279"/>
        <end position="298"/>
    </location>
</feature>
<feature type="transmembrane region" description="Helical" evidence="2">
    <location>
        <begin position="162"/>
        <end position="179"/>
    </location>
</feature>
<keyword evidence="2" id="KW-1133">Transmembrane helix</keyword>
<feature type="transmembrane region" description="Helical" evidence="2">
    <location>
        <begin position="133"/>
        <end position="155"/>
    </location>
</feature>
<feature type="transmembrane region" description="Helical" evidence="2">
    <location>
        <begin position="215"/>
        <end position="235"/>
    </location>
</feature>
<dbReference type="Proteomes" id="UP000033121">
    <property type="component" value="Unassembled WGS sequence"/>
</dbReference>
<keyword evidence="2" id="KW-0812">Transmembrane</keyword>
<name>A0A0E9N7E4_9BACT</name>
<feature type="transmembrane region" description="Helical" evidence="2">
    <location>
        <begin position="247"/>
        <end position="267"/>
    </location>
</feature>
<evidence type="ECO:0000313" key="4">
    <source>
        <dbReference type="Proteomes" id="UP000033121"/>
    </source>
</evidence>
<dbReference type="OrthoDB" id="660047at2"/>
<evidence type="ECO:0000256" key="1">
    <source>
        <dbReference type="SAM" id="MobiDB-lite"/>
    </source>
</evidence>
<feature type="compositionally biased region" description="Gly residues" evidence="1">
    <location>
        <begin position="367"/>
        <end position="381"/>
    </location>
</feature>
<feature type="transmembrane region" description="Helical" evidence="2">
    <location>
        <begin position="304"/>
        <end position="322"/>
    </location>
</feature>
<keyword evidence="4" id="KW-1185">Reference proteome</keyword>
<feature type="transmembrane region" description="Helical" evidence="2">
    <location>
        <begin position="52"/>
        <end position="75"/>
    </location>
</feature>
<feature type="transmembrane region" description="Helical" evidence="2">
    <location>
        <begin position="110"/>
        <end position="127"/>
    </location>
</feature>
<protein>
    <recommendedName>
        <fullName evidence="5">DUF2157 domain-containing protein</fullName>
    </recommendedName>
</protein>
<sequence length="381" mass="41411">MIAYPKEGLNIRALRELAEAAHDQHSITEEEWTAINKAYPDPFFSPRLFGRIGFGILTLFVSAALAGILLMLVDFDAAGEIFLFMALLSFAALTWFVKNKSHFHSGIDDMLLHTGIIYAASGAAILADEHVSSVGIISPFSIIAGGLYLVAAFVFLNRIAALLVPLTASILIIELFPAYQNGMLSEWIIAAIMLVLIWLARKVQKAPSPNYKAEAGFWLEMAAAIGLYCAFNSQVVKDLSGSAYRTIGWFIFSWAWTIAIPILYLIYGFTTQRIAYIRLGLLGCCAIALTIQLVVHPVSDETMMVIFGIVCIITAAFLIFYYKKGNSSRYSFDPGTSRHLPDPGLLAAFAIHAAHQPTTTSPQNTEFGGGDFGGGGAGGDY</sequence>
<reference evidence="3 4" key="1">
    <citation type="submission" date="2015-04" db="EMBL/GenBank/DDBJ databases">
        <title>Whole genome shotgun sequence of Flavihumibacter petaseus NBRC 106054.</title>
        <authorList>
            <person name="Miyazawa S."/>
            <person name="Hosoyama A."/>
            <person name="Hashimoto M."/>
            <person name="Noguchi M."/>
            <person name="Tsuchikane K."/>
            <person name="Ohji S."/>
            <person name="Yamazoe A."/>
            <person name="Ichikawa N."/>
            <person name="Kimura A."/>
            <person name="Fujita N."/>
        </authorList>
    </citation>
    <scope>NUCLEOTIDE SEQUENCE [LARGE SCALE GENOMIC DNA]</scope>
    <source>
        <strain evidence="3 4">NBRC 106054</strain>
    </source>
</reference>
<feature type="transmembrane region" description="Helical" evidence="2">
    <location>
        <begin position="185"/>
        <end position="203"/>
    </location>
</feature>
<dbReference type="STRING" id="1220578.FPE01S_04_05140"/>
<keyword evidence="2" id="KW-0472">Membrane</keyword>
<proteinExistence type="predicted"/>
<gene>
    <name evidence="3" type="ORF">FPE01S_04_05140</name>
</gene>
<dbReference type="RefSeq" id="WP_046371214.1">
    <property type="nucleotide sequence ID" value="NZ_BBWV01000004.1"/>
</dbReference>
<feature type="region of interest" description="Disordered" evidence="1">
    <location>
        <begin position="358"/>
        <end position="381"/>
    </location>
</feature>
<feature type="transmembrane region" description="Helical" evidence="2">
    <location>
        <begin position="81"/>
        <end position="98"/>
    </location>
</feature>
<evidence type="ECO:0000256" key="2">
    <source>
        <dbReference type="SAM" id="Phobius"/>
    </source>
</evidence>
<accession>A0A0E9N7E4</accession>
<comment type="caution">
    <text evidence="3">The sequence shown here is derived from an EMBL/GenBank/DDBJ whole genome shotgun (WGS) entry which is preliminary data.</text>
</comment>
<organism evidence="3 4">
    <name type="scientific">Flavihumibacter petaseus NBRC 106054</name>
    <dbReference type="NCBI Taxonomy" id="1220578"/>
    <lineage>
        <taxon>Bacteria</taxon>
        <taxon>Pseudomonadati</taxon>
        <taxon>Bacteroidota</taxon>
        <taxon>Chitinophagia</taxon>
        <taxon>Chitinophagales</taxon>
        <taxon>Chitinophagaceae</taxon>
        <taxon>Flavihumibacter</taxon>
    </lineage>
</organism>
<dbReference type="EMBL" id="BBWV01000004">
    <property type="protein sequence ID" value="GAO45270.1"/>
    <property type="molecule type" value="Genomic_DNA"/>
</dbReference>